<proteinExistence type="predicted"/>
<evidence type="ECO:0000256" key="2">
    <source>
        <dbReference type="ARBA" id="ARBA00022448"/>
    </source>
</evidence>
<evidence type="ECO:0000256" key="4">
    <source>
        <dbReference type="ARBA" id="ARBA00022692"/>
    </source>
</evidence>
<keyword evidence="2" id="KW-0813">Transport</keyword>
<dbReference type="NCBIfam" id="TIGR01297">
    <property type="entry name" value="CDF"/>
    <property type="match status" value="1"/>
</dbReference>
<dbReference type="InterPro" id="IPR027469">
    <property type="entry name" value="Cation_efflux_TMD_sf"/>
</dbReference>
<accession>A0A0F9QQ11</accession>
<feature type="domain" description="Cation efflux protein transmembrane" evidence="8">
    <location>
        <begin position="13"/>
        <end position="204"/>
    </location>
</feature>
<evidence type="ECO:0000256" key="3">
    <source>
        <dbReference type="ARBA" id="ARBA00022475"/>
    </source>
</evidence>
<evidence type="ECO:0000256" key="5">
    <source>
        <dbReference type="ARBA" id="ARBA00022989"/>
    </source>
</evidence>
<evidence type="ECO:0000259" key="8">
    <source>
        <dbReference type="Pfam" id="PF01545"/>
    </source>
</evidence>
<comment type="caution">
    <text evidence="10">The sequence shown here is derived from an EMBL/GenBank/DDBJ whole genome shotgun (WGS) entry which is preliminary data.</text>
</comment>
<protein>
    <submittedName>
        <fullName evidence="10">Uncharacterized protein</fullName>
    </submittedName>
</protein>
<dbReference type="Pfam" id="PF01545">
    <property type="entry name" value="Cation_efflux"/>
    <property type="match status" value="1"/>
</dbReference>
<dbReference type="PANTHER" id="PTHR43840:SF41">
    <property type="entry name" value="CATION-EFFLUX PUMP FIEF"/>
    <property type="match status" value="1"/>
</dbReference>
<evidence type="ECO:0000256" key="7">
    <source>
        <dbReference type="SAM" id="Phobius"/>
    </source>
</evidence>
<organism evidence="10">
    <name type="scientific">marine sediment metagenome</name>
    <dbReference type="NCBI Taxonomy" id="412755"/>
    <lineage>
        <taxon>unclassified sequences</taxon>
        <taxon>metagenomes</taxon>
        <taxon>ecological metagenomes</taxon>
    </lineage>
</organism>
<dbReference type="GO" id="GO:0015086">
    <property type="term" value="F:cadmium ion transmembrane transporter activity"/>
    <property type="evidence" value="ECO:0007669"/>
    <property type="project" value="TreeGrafter"/>
</dbReference>
<dbReference type="SUPFAM" id="SSF160240">
    <property type="entry name" value="Cation efflux protein cytoplasmic domain-like"/>
    <property type="match status" value="1"/>
</dbReference>
<dbReference type="GO" id="GO:0005886">
    <property type="term" value="C:plasma membrane"/>
    <property type="evidence" value="ECO:0007669"/>
    <property type="project" value="UniProtKB-SubCell"/>
</dbReference>
<keyword evidence="4 7" id="KW-0812">Transmembrane</keyword>
<dbReference type="SUPFAM" id="SSF161111">
    <property type="entry name" value="Cation efflux protein transmembrane domain-like"/>
    <property type="match status" value="1"/>
</dbReference>
<dbReference type="InterPro" id="IPR036837">
    <property type="entry name" value="Cation_efflux_CTD_sf"/>
</dbReference>
<dbReference type="AlphaFoldDB" id="A0A0F9QQ11"/>
<keyword evidence="6 7" id="KW-0472">Membrane</keyword>
<feature type="transmembrane region" description="Helical" evidence="7">
    <location>
        <begin position="12"/>
        <end position="31"/>
    </location>
</feature>
<reference evidence="10" key="1">
    <citation type="journal article" date="2015" name="Nature">
        <title>Complex archaea that bridge the gap between prokaryotes and eukaryotes.</title>
        <authorList>
            <person name="Spang A."/>
            <person name="Saw J.H."/>
            <person name="Jorgensen S.L."/>
            <person name="Zaremba-Niedzwiedzka K."/>
            <person name="Martijn J."/>
            <person name="Lind A.E."/>
            <person name="van Eijk R."/>
            <person name="Schleper C."/>
            <person name="Guy L."/>
            <person name="Ettema T.J."/>
        </authorList>
    </citation>
    <scope>NUCLEOTIDE SEQUENCE</scope>
</reference>
<dbReference type="Gene3D" id="3.30.70.1350">
    <property type="entry name" value="Cation efflux protein, cytoplasmic domain"/>
    <property type="match status" value="1"/>
</dbReference>
<dbReference type="FunFam" id="3.30.70.1350:FF:000002">
    <property type="entry name" value="Ferrous-iron efflux pump FieF"/>
    <property type="match status" value="1"/>
</dbReference>
<evidence type="ECO:0000256" key="1">
    <source>
        <dbReference type="ARBA" id="ARBA00004651"/>
    </source>
</evidence>
<dbReference type="Pfam" id="PF16916">
    <property type="entry name" value="ZT_dimer"/>
    <property type="match status" value="1"/>
</dbReference>
<feature type="transmembrane region" description="Helical" evidence="7">
    <location>
        <begin position="156"/>
        <end position="189"/>
    </location>
</feature>
<dbReference type="GO" id="GO:0015341">
    <property type="term" value="F:zinc efflux antiporter activity"/>
    <property type="evidence" value="ECO:0007669"/>
    <property type="project" value="TreeGrafter"/>
</dbReference>
<feature type="domain" description="Cation efflux protein cytoplasmic" evidence="9">
    <location>
        <begin position="209"/>
        <end position="284"/>
    </location>
</feature>
<feature type="transmembrane region" description="Helical" evidence="7">
    <location>
        <begin position="79"/>
        <end position="97"/>
    </location>
</feature>
<name>A0A0F9QQ11_9ZZZZ</name>
<keyword evidence="5 7" id="KW-1133">Transmembrane helix</keyword>
<comment type="subcellular location">
    <subcellularLocation>
        <location evidence="1">Cell membrane</location>
        <topology evidence="1">Multi-pass membrane protein</topology>
    </subcellularLocation>
</comment>
<keyword evidence="3" id="KW-1003">Cell membrane</keyword>
<dbReference type="PANTHER" id="PTHR43840">
    <property type="entry name" value="MITOCHONDRIAL METAL TRANSPORTER 1-RELATED"/>
    <property type="match status" value="1"/>
</dbReference>
<dbReference type="Gene3D" id="1.20.1510.10">
    <property type="entry name" value="Cation efflux protein transmembrane domain"/>
    <property type="match status" value="1"/>
</dbReference>
<evidence type="ECO:0000259" key="9">
    <source>
        <dbReference type="Pfam" id="PF16916"/>
    </source>
</evidence>
<dbReference type="InterPro" id="IPR002524">
    <property type="entry name" value="Cation_efflux"/>
</dbReference>
<dbReference type="GO" id="GO:0006882">
    <property type="term" value="P:intracellular zinc ion homeostasis"/>
    <property type="evidence" value="ECO:0007669"/>
    <property type="project" value="TreeGrafter"/>
</dbReference>
<dbReference type="InterPro" id="IPR058533">
    <property type="entry name" value="Cation_efflux_TM"/>
</dbReference>
<dbReference type="GO" id="GO:0015093">
    <property type="term" value="F:ferrous iron transmembrane transporter activity"/>
    <property type="evidence" value="ECO:0007669"/>
    <property type="project" value="TreeGrafter"/>
</dbReference>
<feature type="transmembrane region" description="Helical" evidence="7">
    <location>
        <begin position="37"/>
        <end position="58"/>
    </location>
</feature>
<dbReference type="InterPro" id="IPR027470">
    <property type="entry name" value="Cation_efflux_CTD"/>
</dbReference>
<dbReference type="InterPro" id="IPR050291">
    <property type="entry name" value="CDF_Transporter"/>
</dbReference>
<evidence type="ECO:0000256" key="6">
    <source>
        <dbReference type="ARBA" id="ARBA00023136"/>
    </source>
</evidence>
<sequence>MNPDKLIKLTTTLTLVAALLLFSSKIAVWYFTGSVSLLAAAIDNMGDLFASLVAFFAVRYAMRPADEKHKWGHSKAEPLTSLALGAFVCGAAFFLIIETFGNIGATHIVVMPWVVVGVMLFSIILTGCLFTLQKWTVKHTDSTIIHADSIHYKMDFLLNIAVIITMGLQTFWVGFDLVFGFIIAGYILWHTIREIIRPAMSQLMDAELTEHDQQKIIETILSHPTVMGYHDLRTRRSGRDRFVQVHLDLDENLPLREAHEIGDEVMHLIEDLFHRIEVIVHLDPAGPCCSFADGHRIVVNDEGETFRHHH</sequence>
<gene>
    <name evidence="10" type="ORF">LCGC14_1067840</name>
</gene>
<dbReference type="EMBL" id="LAZR01004578">
    <property type="protein sequence ID" value="KKN07363.1"/>
    <property type="molecule type" value="Genomic_DNA"/>
</dbReference>
<feature type="transmembrane region" description="Helical" evidence="7">
    <location>
        <begin position="109"/>
        <end position="132"/>
    </location>
</feature>
<evidence type="ECO:0000313" key="10">
    <source>
        <dbReference type="EMBL" id="KKN07363.1"/>
    </source>
</evidence>